<feature type="domain" description="PKD" evidence="7">
    <location>
        <begin position="2817"/>
        <end position="2865"/>
    </location>
</feature>
<keyword evidence="6" id="KW-0732">Signal</keyword>
<feature type="domain" description="PKD" evidence="7">
    <location>
        <begin position="1608"/>
        <end position="1677"/>
    </location>
</feature>
<comment type="caution">
    <text evidence="8">The sequence shown here is derived from an EMBL/GenBank/DDBJ whole genome shotgun (WGS) entry which is preliminary data.</text>
</comment>
<feature type="domain" description="PKD" evidence="7">
    <location>
        <begin position="2341"/>
        <end position="2404"/>
    </location>
</feature>
<name>A0A6L3ZJQ1_9FLAO</name>
<keyword evidence="5" id="KW-0472">Membrane</keyword>
<feature type="domain" description="PKD" evidence="7">
    <location>
        <begin position="2084"/>
        <end position="2127"/>
    </location>
</feature>
<evidence type="ECO:0000313" key="9">
    <source>
        <dbReference type="Proteomes" id="UP000484164"/>
    </source>
</evidence>
<organism evidence="8 9">
    <name type="scientific">Phaeocystidibacter marisrubri</name>
    <dbReference type="NCBI Taxonomy" id="1577780"/>
    <lineage>
        <taxon>Bacteria</taxon>
        <taxon>Pseudomonadati</taxon>
        <taxon>Bacteroidota</taxon>
        <taxon>Flavobacteriia</taxon>
        <taxon>Flavobacteriales</taxon>
        <taxon>Phaeocystidibacteraceae</taxon>
        <taxon>Phaeocystidibacter</taxon>
    </lineage>
</organism>
<dbReference type="GO" id="GO:0005886">
    <property type="term" value="C:plasma membrane"/>
    <property type="evidence" value="ECO:0007669"/>
    <property type="project" value="TreeGrafter"/>
</dbReference>
<evidence type="ECO:0000259" key="7">
    <source>
        <dbReference type="PROSITE" id="PS50093"/>
    </source>
</evidence>
<evidence type="ECO:0000256" key="4">
    <source>
        <dbReference type="ARBA" id="ARBA00022989"/>
    </source>
</evidence>
<feature type="domain" description="PKD" evidence="7">
    <location>
        <begin position="3068"/>
        <end position="3125"/>
    </location>
</feature>
<gene>
    <name evidence="8" type="ORF">F8C82_05125</name>
</gene>
<feature type="domain" description="PKD" evidence="7">
    <location>
        <begin position="2982"/>
        <end position="3035"/>
    </location>
</feature>
<dbReference type="GO" id="GO:0006816">
    <property type="term" value="P:calcium ion transport"/>
    <property type="evidence" value="ECO:0007669"/>
    <property type="project" value="TreeGrafter"/>
</dbReference>
<comment type="subcellular location">
    <subcellularLocation>
        <location evidence="1">Membrane</location>
        <topology evidence="1">Multi-pass membrane protein</topology>
    </subcellularLocation>
</comment>
<evidence type="ECO:0000313" key="8">
    <source>
        <dbReference type="EMBL" id="KAB2817788.1"/>
    </source>
</evidence>
<dbReference type="PANTHER" id="PTHR46730">
    <property type="entry name" value="POLYCYSTIN-1"/>
    <property type="match status" value="1"/>
</dbReference>
<evidence type="ECO:0000256" key="2">
    <source>
        <dbReference type="ARBA" id="ARBA00022692"/>
    </source>
</evidence>
<keyword evidence="3" id="KW-0677">Repeat</keyword>
<dbReference type="Proteomes" id="UP000484164">
    <property type="component" value="Unassembled WGS sequence"/>
</dbReference>
<evidence type="ECO:0000256" key="6">
    <source>
        <dbReference type="SAM" id="SignalP"/>
    </source>
</evidence>
<feature type="chain" id="PRO_5026950562" evidence="6">
    <location>
        <begin position="29"/>
        <end position="3324"/>
    </location>
</feature>
<dbReference type="RefSeq" id="WP_151692476.1">
    <property type="nucleotide sequence ID" value="NZ_BMGX01000002.1"/>
</dbReference>
<dbReference type="EMBL" id="WBVQ01000001">
    <property type="protein sequence ID" value="KAB2817788.1"/>
    <property type="molecule type" value="Genomic_DNA"/>
</dbReference>
<dbReference type="PANTHER" id="PTHR46730:SF4">
    <property type="entry name" value="POLYCYSTIC KIDNEY DISEASE PROTEIN 1-LIKE 1"/>
    <property type="match status" value="1"/>
</dbReference>
<dbReference type="SMART" id="SM00089">
    <property type="entry name" value="PKD"/>
    <property type="match status" value="15"/>
</dbReference>
<dbReference type="Gene3D" id="2.60.40.10">
    <property type="entry name" value="Immunoglobulins"/>
    <property type="match status" value="21"/>
</dbReference>
<dbReference type="InterPro" id="IPR035986">
    <property type="entry name" value="PKD_dom_sf"/>
</dbReference>
<accession>A0A6L3ZJQ1</accession>
<protein>
    <submittedName>
        <fullName evidence="8">PKD domain-containing protein</fullName>
    </submittedName>
</protein>
<dbReference type="GO" id="GO:0005261">
    <property type="term" value="F:monoatomic cation channel activity"/>
    <property type="evidence" value="ECO:0007669"/>
    <property type="project" value="TreeGrafter"/>
</dbReference>
<feature type="domain" description="PKD" evidence="7">
    <location>
        <begin position="208"/>
        <end position="279"/>
    </location>
</feature>
<keyword evidence="9" id="KW-1185">Reference proteome</keyword>
<keyword evidence="4" id="KW-1133">Transmembrane helix</keyword>
<dbReference type="Pfam" id="PF18911">
    <property type="entry name" value="PKD_4"/>
    <property type="match status" value="5"/>
</dbReference>
<proteinExistence type="predicted"/>
<evidence type="ECO:0000256" key="5">
    <source>
        <dbReference type="ARBA" id="ARBA00023136"/>
    </source>
</evidence>
<dbReference type="OrthoDB" id="7794186at2"/>
<feature type="domain" description="PKD" evidence="7">
    <location>
        <begin position="2443"/>
        <end position="2505"/>
    </location>
</feature>
<reference evidence="8 9" key="1">
    <citation type="submission" date="2019-10" db="EMBL/GenBank/DDBJ databases">
        <title>Genome sequence of Phaeocystidibacter marisrubri JCM30614 (type strain).</title>
        <authorList>
            <person name="Bowman J.P."/>
        </authorList>
    </citation>
    <scope>NUCLEOTIDE SEQUENCE [LARGE SCALE GENOMIC DNA]</scope>
    <source>
        <strain evidence="8 9">JCM 30614</strain>
    </source>
</reference>
<keyword evidence="2" id="KW-0812">Transmembrane</keyword>
<dbReference type="PROSITE" id="PS50093">
    <property type="entry name" value="PKD"/>
    <property type="match status" value="10"/>
</dbReference>
<feature type="domain" description="PKD" evidence="7">
    <location>
        <begin position="2903"/>
        <end position="2948"/>
    </location>
</feature>
<dbReference type="InterPro" id="IPR022409">
    <property type="entry name" value="PKD/Chitinase_dom"/>
</dbReference>
<feature type="signal peptide" evidence="6">
    <location>
        <begin position="1"/>
        <end position="28"/>
    </location>
</feature>
<dbReference type="CDD" id="cd00146">
    <property type="entry name" value="PKD"/>
    <property type="match status" value="8"/>
</dbReference>
<dbReference type="InterPro" id="IPR000601">
    <property type="entry name" value="PKD_dom"/>
</dbReference>
<evidence type="ECO:0000256" key="3">
    <source>
        <dbReference type="ARBA" id="ARBA00022737"/>
    </source>
</evidence>
<evidence type="ECO:0000256" key="1">
    <source>
        <dbReference type="ARBA" id="ARBA00004141"/>
    </source>
</evidence>
<sequence>MRRTIISQRSLRSLILVCATVLSTYAHGQTVIAFANPAPVNDTIRLCEGSTITYNGIAVGFSSPTFFWNFVGGTPNSQTTSGPHIITYNTAGSYYTSLLVTDGINVQTDSVYVIVSNSIPSATYTAPINSFCSSDAPITLTGGAPSGGTYYGPGVTNGVFDPTAAGAGTHNICYVYTENGGCSDTACETFSVIPGPEAAIADQDIFTPFANCVGAGGSSTYTLSLNNVSSTTAINTSYWIDWGDGSAPYSGATLPNGTSHTYTSLGNFPITVVVTAANGCVDTVQYNFFNGQNPNVGIGIGSSQGCVPFTLDVPILNTANNPPGTTYVIEFGDGTTMTFQHPPPDTVSYTYTTTSCGTTDLLGNPNSYYVRLRATNPCGTTQAVASPIEVSQAPILNLQAEDSTVCVGQSVQLEDLTDSAFYVTGGNCTFTYSRDWIITPSTGWSINNSNSPNPVVTFQDTGSYQVCLAGAHPCGNDTACITICVGDAPVIDVNTTASGTCAPVDVTFNNNSTFYSSCFPTESGYVVNGTDSAWASVNGTSVDDDQVDLRFTNPGTYTVTYYAVNACDSVFYDTTIVVGGPPSLTMPADVFSCELDTINYGAGGNVPLIDTNNSYVVEYRWHVFPPSGWAYVDGTDSNDVDPHIAFIDTGVYTVCMVVETECGIDSACQTLDFSSGPSIIASPDTIICYNSDITLGVGVLGGSAPYTFDWRTAPPSGFSSNSDTVTLTGLTNTTRYVVTVTDSNGCESTEEVLVTVNPELIVDAGSDIQICAGDTFFLDGSFSGGTPPYTLSWSPSNLLVDASVEDPIGIGILNDTTFYFTVVDSLGCSAIDSVVVSVFQPILNVDAGNDTTYCNSNVVETLQGYSPPGGTWTGNGIVGTDGFNPNIAGTGTHELIYSFTDANGCSDLDTVLITVVDPVPPVAGPDTIVCVDSDPITLTGTPIGGTWSINGLPSLLNGNVFTPSSVGTFDLYYTTGYGSCEFTDTITIVVNPRPTLGGPFLREICSGDSLLFNLNTTIPGSSSAWSAVSTGSVFNVTPSGTGTISDTLFNSGNTPDTVIYNMWALGPAPTDCPGDTTTLTVVVHPLPDITQPVDTFEICSGESFQFVPTSSVSGTQFNYSVISQASGISGAQSGSDSISDVLINSGLSGYVHYQVYATGPTPTQCPGETLDIYVLVHPLPEADAGSDLNYCSNDSIQIQAVIPTGVSWSWAPSSDLNSATDTNPWVTATHTGSSPLVLTYVLTVTDSLTGCVNTDTVEITVNPLPPVDAGPNSSICIGDSAVLGTSNAPGFSYNWIIPGSGTFANNGIVTVSPDSTTTYRLIQTNISTGCTDSSEVTVTVIPSPAAGFVATPDSGCSPLIVNITDTSTAGVTHEWYINGVLSSNVQNPSFNLSNSSNTVDSAYVIQLIITAGTGCTDTMEQSVIVHPNPNADFTIPTPFCAPDSVTITQTGTYPAGTTFQWGASSPSVQIVNGSDSIASFVFPDIQGSFDSTYTVWLIATSPFGCADSVAQTVTVNARPTAGFNLPANSCGPTNAQVVNNASGSGLNYVYLANPSAGVNFSDPNDPAPLISFPQSTADSVVYTIYQQLVDSRGCMDVDSAKITIYPTPTADFAPSVTDSCGPLTVLFTNTSTPNQSGMSISDMTFEWNFGNGITSTARDTSVTYTNNGSNDTSYFVSLIATNAFGCSDTLVDTITVHPNPIADFTGTPSTSCAPFLIDTSVVSLTQYVNANDQYIWQAVDPNDGTILQSFSGPNALSFTLNNDGDTVIIRLIATSPFGCTNDTLELPFITIEDPRAGFIATPDSGCAPLNLSLTDTSTAGVSHEWFVNGVSFSNQQNPSITLSNTSTQFDSVYTLQLIITAGTGCTDTATQNVVVHPLPNADFTLPTPFCAPDSVTIVQNGSYPTGTSFAWGVSSPSVIVINGNDSVASFVFPDFQGNFDSTYTVWLVATSPFGCSDSTSQEVTVYARPTADFSTSANACGPANISIVNNASGTGLTYLYGVLPNSGVVIDDATDPNPSISFPSSTSDSVVYTIYQTVTDSRGCQDIDSTKFTLYPTPTAGFTVNANDSCGPFEVDFINISSPNQTGMDITSMTFEWNFGNGNTSTSQDPTETFVNSGTNDTTYFITLIATNSFGCSDTISDSIIVHPDPIALFAGNPQSGCAPFTIDTSAVSLTTFADANAQYTWEIVDPNSNAILQTYVGANAISYTILDDGDTVLVRLIASSPFGCANDTLELPFYTIEDPVAGFFANADSSCHPFNAVLTDTSTSGVSHQWFVDGTLFSTAQNPSILLTNRGTTGDSSYVVTLIVTASSGCSDTAEQILTVWPNPVANFSATEVCEGEATQFTSLSTGDVPIVSWNWSFGDGTTDTVENPIHQYAAPGQYLISFEVIDARGCSHQVSDTVITRPRPTADFGELSTCGQDTLCIDLPTTFYDLSSVGNLGGAITSWQWDVDNDGVTDYTTDTAVHTFTTTGNIDVTLIVATEYGCTDTLTKSYYIQSPPTADFVLDTNYGCGPLQVNATNFSTGTISSYHWEVYADDGAGNRIVLYSSNTASSGTLPTLQPSNIQDTTYYIELTVGNCCGFDTLTRTATVRSNPSAGLLPDNTLGCSPMGVEFQLDGQVNGSPDYLVLDYGDGTADTILRQPLVLPNNDTIYVWGAQNHNFIYNGNNLDTTYTSTLYAYNPCGVDSADVDITVRRATVNAFINAFPRSGCAPLTVTFANASFRSQNFSWCLDYDTLTGNCNQPAIGDTLVYTYNQAGTYTVALFANDNCTFDTTFVTIEVYDTPNVQFTANAVCLGDTTHFVNNTTIGSGFINSYQWDFGDGTTSFLVNPDHIYANPGTYPVQLIVGTSDGCPDTLVRNVIVHPGPVVNFDPVSLCINEQPFTFNNTSDTTSSRITNIMWDLGDGTTSTLFEPTHSYANTGTYDVTLVMTTSNGCIDSITQQVVINPLPTAAFDTTKIAGGICGAPQVYSFTDRSVGAISYLWDFDINNPGINTDTVPNPTFSYNAPGIYEVQLIINNAFGCTDTASTSIVVPPTPTANFNLDSTYGCTPLVVNFSSLSSFNFPTGSISNYYWNFGDGSSTNTSDTSVTHTYTSAGIYDVTLIVENSFGCVDSFTISRAVTVYPRPEADFNFQFNSDGTVQFINTSQFTDGNTTYHWDFGDGRVSSESSPLHDFDANRYERDWEFDVCLRVDNPYGCPDSICQTITLNAYRLEVPNAFAPDLIGVGDGNVFLPKGNSIARYHLEIFDAYGNLVFETTELSSEEGIPTESWNGTFMNEGEDELPSGAYVWKISAVFVDGYIWPGKEYENGRVLRYGTVTLIR</sequence>
<dbReference type="SUPFAM" id="SSF49299">
    <property type="entry name" value="PKD domain"/>
    <property type="match status" value="19"/>
</dbReference>
<feature type="domain" description="PKD" evidence="7">
    <location>
        <begin position="3142"/>
        <end position="3177"/>
    </location>
</feature>
<dbReference type="InterPro" id="IPR013783">
    <property type="entry name" value="Ig-like_fold"/>
</dbReference>